<organism evidence="2 3">
    <name type="scientific">Marasmiellus scandens</name>
    <dbReference type="NCBI Taxonomy" id="2682957"/>
    <lineage>
        <taxon>Eukaryota</taxon>
        <taxon>Fungi</taxon>
        <taxon>Dikarya</taxon>
        <taxon>Basidiomycota</taxon>
        <taxon>Agaricomycotina</taxon>
        <taxon>Agaricomycetes</taxon>
        <taxon>Agaricomycetidae</taxon>
        <taxon>Agaricales</taxon>
        <taxon>Marasmiineae</taxon>
        <taxon>Omphalotaceae</taxon>
        <taxon>Marasmiellus</taxon>
    </lineage>
</organism>
<comment type="caution">
    <text evidence="2">The sequence shown here is derived from an EMBL/GenBank/DDBJ whole genome shotgun (WGS) entry which is preliminary data.</text>
</comment>
<gene>
    <name evidence="2" type="ORF">VKT23_015534</name>
</gene>
<protein>
    <recommendedName>
        <fullName evidence="4">C2H2-type domain-containing protein</fullName>
    </recommendedName>
</protein>
<feature type="region of interest" description="Disordered" evidence="1">
    <location>
        <begin position="154"/>
        <end position="182"/>
    </location>
</feature>
<name>A0ABR1IX83_9AGAR</name>
<feature type="region of interest" description="Disordered" evidence="1">
    <location>
        <begin position="1"/>
        <end position="30"/>
    </location>
</feature>
<feature type="compositionally biased region" description="Basic residues" evidence="1">
    <location>
        <begin position="406"/>
        <end position="415"/>
    </location>
</feature>
<feature type="compositionally biased region" description="Polar residues" evidence="1">
    <location>
        <begin position="19"/>
        <end position="30"/>
    </location>
</feature>
<dbReference type="Proteomes" id="UP001498398">
    <property type="component" value="Unassembled WGS sequence"/>
</dbReference>
<evidence type="ECO:0000256" key="1">
    <source>
        <dbReference type="SAM" id="MobiDB-lite"/>
    </source>
</evidence>
<feature type="region of interest" description="Disordered" evidence="1">
    <location>
        <begin position="385"/>
        <end position="415"/>
    </location>
</feature>
<evidence type="ECO:0000313" key="2">
    <source>
        <dbReference type="EMBL" id="KAK7443751.1"/>
    </source>
</evidence>
<feature type="compositionally biased region" description="Low complexity" evidence="1">
    <location>
        <begin position="154"/>
        <end position="174"/>
    </location>
</feature>
<dbReference type="EMBL" id="JBANRG010000053">
    <property type="protein sequence ID" value="KAK7443751.1"/>
    <property type="molecule type" value="Genomic_DNA"/>
</dbReference>
<keyword evidence="3" id="KW-1185">Reference proteome</keyword>
<reference evidence="2 3" key="1">
    <citation type="submission" date="2024-01" db="EMBL/GenBank/DDBJ databases">
        <title>A draft genome for the cacao thread blight pathogen Marasmiellus scandens.</title>
        <authorList>
            <person name="Baruah I.K."/>
            <person name="Leung J."/>
            <person name="Bukari Y."/>
            <person name="Amoako-Attah I."/>
            <person name="Meinhardt L.W."/>
            <person name="Bailey B.A."/>
            <person name="Cohen S.P."/>
        </authorList>
    </citation>
    <scope>NUCLEOTIDE SEQUENCE [LARGE SCALE GENOMIC DNA]</scope>
    <source>
        <strain evidence="2 3">GH-19</strain>
    </source>
</reference>
<sequence>MNFKGAGIPGAGTRDTSHFTHQSAEPTSTFDSAPPLTFAFCDVSAPAHANAFLCSTPGMPVPDICIDPQLLMLDSGRDKESSISSSEETQSSVLTVGSLLMQYQMNPGKKRSYDEYVDVGEAPALRFVGGSGAQTYHNSPMLFEFKQPFLNHSPENSSSSSISSTPPLSSASTSEQGSPEITTNFLSGELPRYPCNDLPATLPEEFYLVYSGNRELFVQTANCAETFASNNLTQGIIERPLSPSAVESLASCYPGVPTRLLNPLRPDFINGPAQYRCSIENCNDILPGAEFAACNQHIDKKHNHIKAPGYKHHCEICRDSNVTGTNFARHMCKVHFKYHWACCRMCGHTVGFWSDHYKKHLKNGGCPALNNLMDRMQEMELIEKVQEDSTSGNKRAKISAETPAGKNKRVKKPKN</sequence>
<evidence type="ECO:0000313" key="3">
    <source>
        <dbReference type="Proteomes" id="UP001498398"/>
    </source>
</evidence>
<evidence type="ECO:0008006" key="4">
    <source>
        <dbReference type="Google" id="ProtNLM"/>
    </source>
</evidence>
<proteinExistence type="predicted"/>
<accession>A0ABR1IX83</accession>